<sequence length="116" mass="13798">NMNSDGYIDVLAKHFVPWANSLLEQYPDEINLVFQQDLARVHTSTDSEWWMKSYGFDILDWAPYSPDLNPIENLWERVNSVLRNRRPAPKTQEELVKCIKEEWNKIQIVYIRSLIC</sequence>
<comment type="caution">
    <text evidence="1">The sequence shown here is derived from an EMBL/GenBank/DDBJ whole genome shotgun (WGS) entry which is preliminary data.</text>
</comment>
<reference evidence="1" key="1">
    <citation type="submission" date="2021-06" db="EMBL/GenBank/DDBJ databases">
        <authorList>
            <person name="Kallberg Y."/>
            <person name="Tangrot J."/>
            <person name="Rosling A."/>
        </authorList>
    </citation>
    <scope>NUCLEOTIDE SEQUENCE</scope>
    <source>
        <strain evidence="1">IL203A</strain>
    </source>
</reference>
<evidence type="ECO:0000313" key="2">
    <source>
        <dbReference type="Proteomes" id="UP000789702"/>
    </source>
</evidence>
<accession>A0ACA9R5A5</accession>
<keyword evidence="2" id="KW-1185">Reference proteome</keyword>
<gene>
    <name evidence="1" type="ORF">DHETER_LOCUS16227</name>
</gene>
<organism evidence="1 2">
    <name type="scientific">Dentiscutata heterogama</name>
    <dbReference type="NCBI Taxonomy" id="1316150"/>
    <lineage>
        <taxon>Eukaryota</taxon>
        <taxon>Fungi</taxon>
        <taxon>Fungi incertae sedis</taxon>
        <taxon>Mucoromycota</taxon>
        <taxon>Glomeromycotina</taxon>
        <taxon>Glomeromycetes</taxon>
        <taxon>Diversisporales</taxon>
        <taxon>Gigasporaceae</taxon>
        <taxon>Dentiscutata</taxon>
    </lineage>
</organism>
<feature type="non-terminal residue" evidence="1">
    <location>
        <position position="1"/>
    </location>
</feature>
<name>A0ACA9R5A5_9GLOM</name>
<protein>
    <submittedName>
        <fullName evidence="1">4269_t:CDS:1</fullName>
    </submittedName>
</protein>
<proteinExistence type="predicted"/>
<dbReference type="Proteomes" id="UP000789702">
    <property type="component" value="Unassembled WGS sequence"/>
</dbReference>
<feature type="non-terminal residue" evidence="1">
    <location>
        <position position="116"/>
    </location>
</feature>
<evidence type="ECO:0000313" key="1">
    <source>
        <dbReference type="EMBL" id="CAG8777821.1"/>
    </source>
</evidence>
<dbReference type="EMBL" id="CAJVPU010060946">
    <property type="protein sequence ID" value="CAG8777821.1"/>
    <property type="molecule type" value="Genomic_DNA"/>
</dbReference>